<keyword evidence="4" id="KW-1185">Reference proteome</keyword>
<feature type="compositionally biased region" description="Low complexity" evidence="1">
    <location>
        <begin position="273"/>
        <end position="284"/>
    </location>
</feature>
<dbReference type="RefSeq" id="WP_344838396.1">
    <property type="nucleotide sequence ID" value="NZ_BAAAUV010000036.1"/>
</dbReference>
<feature type="compositionally biased region" description="Low complexity" evidence="1">
    <location>
        <begin position="228"/>
        <end position="258"/>
    </location>
</feature>
<feature type="compositionally biased region" description="Low complexity" evidence="1">
    <location>
        <begin position="180"/>
        <end position="200"/>
    </location>
</feature>
<feature type="transmembrane region" description="Helical" evidence="2">
    <location>
        <begin position="81"/>
        <end position="107"/>
    </location>
</feature>
<sequence>MSKEALLKLREPAAFALLGAGALQMLAGLVGLFAKGGFTYHALSETSEYGHFTNLSIAVVTVLAVLFVTKGAEQNSPQARNVVMAALGVLGFGLLFGAVCLLAGLLAGGESTTVGGVTYSITTVSGNTKIVAFFFGIAKLVITGVAGYFVFLNFQALQPARPAPLPGGLGGGQVYGGQQYGQYGQPGQQGQPYGDPYQQQAPPPGAYNDPYSPPPSPSQPQPGPSQPQPGQYGQPQYGAPDPYAQGQPGPSQPQPGQYGQPGQGQPGHGQPGQYGQQPPQDQGGWTRQFGEEPPQHGQQSDQNWYRGDQGPQ</sequence>
<feature type="region of interest" description="Disordered" evidence="1">
    <location>
        <begin position="176"/>
        <end position="312"/>
    </location>
</feature>
<evidence type="ECO:0000256" key="2">
    <source>
        <dbReference type="SAM" id="Phobius"/>
    </source>
</evidence>
<comment type="caution">
    <text evidence="3">The sequence shown here is derived from an EMBL/GenBank/DDBJ whole genome shotgun (WGS) entry which is preliminary data.</text>
</comment>
<evidence type="ECO:0000256" key="1">
    <source>
        <dbReference type="SAM" id="MobiDB-lite"/>
    </source>
</evidence>
<evidence type="ECO:0000313" key="3">
    <source>
        <dbReference type="EMBL" id="GAA3238967.1"/>
    </source>
</evidence>
<evidence type="ECO:0000313" key="4">
    <source>
        <dbReference type="Proteomes" id="UP001501237"/>
    </source>
</evidence>
<feature type="compositionally biased region" description="Pro residues" evidence="1">
    <location>
        <begin position="201"/>
        <end position="227"/>
    </location>
</feature>
<dbReference type="EMBL" id="BAAAUV010000036">
    <property type="protein sequence ID" value="GAA3238967.1"/>
    <property type="molecule type" value="Genomic_DNA"/>
</dbReference>
<reference evidence="4" key="1">
    <citation type="journal article" date="2019" name="Int. J. Syst. Evol. Microbiol.">
        <title>The Global Catalogue of Microorganisms (GCM) 10K type strain sequencing project: providing services to taxonomists for standard genome sequencing and annotation.</title>
        <authorList>
            <consortium name="The Broad Institute Genomics Platform"/>
            <consortium name="The Broad Institute Genome Sequencing Center for Infectious Disease"/>
            <person name="Wu L."/>
            <person name="Ma J."/>
        </authorList>
    </citation>
    <scope>NUCLEOTIDE SEQUENCE [LARGE SCALE GENOMIC DNA]</scope>
    <source>
        <strain evidence="4">JCM 9377</strain>
    </source>
</reference>
<dbReference type="Proteomes" id="UP001501237">
    <property type="component" value="Unassembled WGS sequence"/>
</dbReference>
<feature type="compositionally biased region" description="Gly residues" evidence="1">
    <location>
        <begin position="259"/>
        <end position="272"/>
    </location>
</feature>
<proteinExistence type="predicted"/>
<organism evidence="3 4">
    <name type="scientific">Actinocorallia longicatena</name>
    <dbReference type="NCBI Taxonomy" id="111803"/>
    <lineage>
        <taxon>Bacteria</taxon>
        <taxon>Bacillati</taxon>
        <taxon>Actinomycetota</taxon>
        <taxon>Actinomycetes</taxon>
        <taxon>Streptosporangiales</taxon>
        <taxon>Thermomonosporaceae</taxon>
        <taxon>Actinocorallia</taxon>
    </lineage>
</organism>
<feature type="transmembrane region" description="Helical" evidence="2">
    <location>
        <begin position="130"/>
        <end position="151"/>
    </location>
</feature>
<keyword evidence="2" id="KW-0812">Transmembrane</keyword>
<accession>A0ABP6QMH3</accession>
<keyword evidence="2" id="KW-0472">Membrane</keyword>
<name>A0ABP6QMH3_9ACTN</name>
<keyword evidence="2" id="KW-1133">Transmembrane helix</keyword>
<protein>
    <submittedName>
        <fullName evidence="3">Uncharacterized protein</fullName>
    </submittedName>
</protein>
<feature type="transmembrane region" description="Helical" evidence="2">
    <location>
        <begin position="12"/>
        <end position="34"/>
    </location>
</feature>
<feature type="transmembrane region" description="Helical" evidence="2">
    <location>
        <begin position="49"/>
        <end position="69"/>
    </location>
</feature>
<gene>
    <name evidence="3" type="ORF">GCM10010468_74860</name>
</gene>